<dbReference type="SUPFAM" id="SSF56655">
    <property type="entry name" value="Carbohydrate phosphatase"/>
    <property type="match status" value="1"/>
</dbReference>
<organism evidence="1 2">
    <name type="scientific">Digitaria exilis</name>
    <dbReference type="NCBI Taxonomy" id="1010633"/>
    <lineage>
        <taxon>Eukaryota</taxon>
        <taxon>Viridiplantae</taxon>
        <taxon>Streptophyta</taxon>
        <taxon>Embryophyta</taxon>
        <taxon>Tracheophyta</taxon>
        <taxon>Spermatophyta</taxon>
        <taxon>Magnoliopsida</taxon>
        <taxon>Liliopsida</taxon>
        <taxon>Poales</taxon>
        <taxon>Poaceae</taxon>
        <taxon>PACMAD clade</taxon>
        <taxon>Panicoideae</taxon>
        <taxon>Panicodae</taxon>
        <taxon>Paniceae</taxon>
        <taxon>Anthephorinae</taxon>
        <taxon>Digitaria</taxon>
    </lineage>
</organism>
<name>A0A835KUS9_9POAL</name>
<dbReference type="GO" id="GO:0006002">
    <property type="term" value="P:fructose 6-phosphate metabolic process"/>
    <property type="evidence" value="ECO:0007669"/>
    <property type="project" value="TreeGrafter"/>
</dbReference>
<evidence type="ECO:0000313" key="1">
    <source>
        <dbReference type="EMBL" id="KAF8775289.1"/>
    </source>
</evidence>
<dbReference type="OrthoDB" id="10256725at2759"/>
<dbReference type="GO" id="GO:0042132">
    <property type="term" value="F:fructose 1,6-bisphosphate 1-phosphatase activity"/>
    <property type="evidence" value="ECO:0007669"/>
    <property type="project" value="TreeGrafter"/>
</dbReference>
<dbReference type="GO" id="GO:0006094">
    <property type="term" value="P:gluconeogenesis"/>
    <property type="evidence" value="ECO:0007669"/>
    <property type="project" value="TreeGrafter"/>
</dbReference>
<comment type="caution">
    <text evidence="1">The sequence shown here is derived from an EMBL/GenBank/DDBJ whole genome shotgun (WGS) entry which is preliminary data.</text>
</comment>
<dbReference type="GO" id="GO:0005986">
    <property type="term" value="P:sucrose biosynthetic process"/>
    <property type="evidence" value="ECO:0007669"/>
    <property type="project" value="TreeGrafter"/>
</dbReference>
<proteinExistence type="predicted"/>
<dbReference type="AlphaFoldDB" id="A0A835KUS9"/>
<reference evidence="1" key="1">
    <citation type="submission" date="2020-07" db="EMBL/GenBank/DDBJ databases">
        <title>Genome sequence and genetic diversity analysis of an under-domesticated orphan crop, white fonio (Digitaria exilis).</title>
        <authorList>
            <person name="Bennetzen J.L."/>
            <person name="Chen S."/>
            <person name="Ma X."/>
            <person name="Wang X."/>
            <person name="Yssel A.E.J."/>
            <person name="Chaluvadi S.R."/>
            <person name="Johnson M."/>
            <person name="Gangashetty P."/>
            <person name="Hamidou F."/>
            <person name="Sanogo M.D."/>
            <person name="Zwaenepoel A."/>
            <person name="Wallace J."/>
            <person name="Van De Peer Y."/>
            <person name="Van Deynze A."/>
        </authorList>
    </citation>
    <scope>NUCLEOTIDE SEQUENCE</scope>
    <source>
        <tissue evidence="1">Leaves</tissue>
    </source>
</reference>
<dbReference type="PANTHER" id="PTHR11556:SF41">
    <property type="entry name" value="FRUCTOSE-1,6-BISPHOSPHATASE, CYTOSOLIC"/>
    <property type="match status" value="1"/>
</dbReference>
<dbReference type="Proteomes" id="UP000636709">
    <property type="component" value="Unassembled WGS sequence"/>
</dbReference>
<evidence type="ECO:0000313" key="2">
    <source>
        <dbReference type="Proteomes" id="UP000636709"/>
    </source>
</evidence>
<dbReference type="EMBL" id="JACEFO010000325">
    <property type="protein sequence ID" value="KAF8775289.1"/>
    <property type="molecule type" value="Genomic_DNA"/>
</dbReference>
<protein>
    <submittedName>
        <fullName evidence="1">Uncharacterized protein</fullName>
    </submittedName>
</protein>
<dbReference type="Gene3D" id="3.30.540.10">
    <property type="entry name" value="Fructose-1,6-Bisphosphatase, subunit A, domain 1"/>
    <property type="match status" value="2"/>
</dbReference>
<dbReference type="GO" id="GO:0005829">
    <property type="term" value="C:cytosol"/>
    <property type="evidence" value="ECO:0007669"/>
    <property type="project" value="TreeGrafter"/>
</dbReference>
<dbReference type="InterPro" id="IPR000146">
    <property type="entry name" value="FBPase_class-1"/>
</dbReference>
<dbReference type="GO" id="GO:0006000">
    <property type="term" value="P:fructose metabolic process"/>
    <property type="evidence" value="ECO:0007669"/>
    <property type="project" value="TreeGrafter"/>
</dbReference>
<sequence>MDHAEDAHRTDLMTITRHVLNEQSRNPESRGDFTILLSHIVFGCKFVASAVNKLVLSTGSGVNGFTFDPSLAEFILTHPDIKVIFI</sequence>
<keyword evidence="2" id="KW-1185">Reference proteome</keyword>
<dbReference type="GO" id="GO:0030388">
    <property type="term" value="P:fructose 1,6-bisphosphate metabolic process"/>
    <property type="evidence" value="ECO:0007669"/>
    <property type="project" value="TreeGrafter"/>
</dbReference>
<dbReference type="PANTHER" id="PTHR11556">
    <property type="entry name" value="FRUCTOSE-1,6-BISPHOSPHATASE-RELATED"/>
    <property type="match status" value="1"/>
</dbReference>
<accession>A0A835KUS9</accession>
<gene>
    <name evidence="1" type="ORF">HU200_004695</name>
</gene>